<comment type="subcellular location">
    <subcellularLocation>
        <location evidence="1">Membrane</location>
        <topology evidence="1">Multi-pass membrane protein</topology>
    </subcellularLocation>
</comment>
<keyword evidence="4 6" id="KW-1133">Transmembrane helix</keyword>
<organism evidence="7 8">
    <name type="scientific">Raoultella terrigena</name>
    <name type="common">Klebsiella terrigena</name>
    <dbReference type="NCBI Taxonomy" id="577"/>
    <lineage>
        <taxon>Bacteria</taxon>
        <taxon>Pseudomonadati</taxon>
        <taxon>Pseudomonadota</taxon>
        <taxon>Gammaproteobacteria</taxon>
        <taxon>Enterobacterales</taxon>
        <taxon>Enterobacteriaceae</taxon>
        <taxon>Klebsiella/Raoultella group</taxon>
        <taxon>Raoultella</taxon>
    </lineage>
</organism>
<reference evidence="7 8" key="1">
    <citation type="submission" date="2018-12" db="EMBL/GenBank/DDBJ databases">
        <authorList>
            <consortium name="Pathogen Informatics"/>
        </authorList>
    </citation>
    <scope>NUCLEOTIDE SEQUENCE [LARGE SCALE GENOMIC DNA]</scope>
    <source>
        <strain evidence="7 8">NCTC13098</strain>
    </source>
</reference>
<comment type="similarity">
    <text evidence="2">Belongs to the TMEM86 family.</text>
</comment>
<gene>
    <name evidence="7" type="ORF">NCTC13098_00366</name>
</gene>
<accession>A0A3P8IPG6</accession>
<keyword evidence="5 6" id="KW-0472">Membrane</keyword>
<feature type="transmembrane region" description="Helical" evidence="6">
    <location>
        <begin position="54"/>
        <end position="76"/>
    </location>
</feature>
<sequence>MYAVGAFFLSHLLYTIWFASQMTLSFFWPLPLVLLVVGALLLAVIWTRLEEMRLPVFTFIGMTLVMVWLAGELWFVRPTDTALSGFIGAAFLLLGNIVWLVSHYRRRFRADNAIAAAFYFAGHFLIVRALYL</sequence>
<dbReference type="InterPro" id="IPR012506">
    <property type="entry name" value="TMEM86B-like"/>
</dbReference>
<dbReference type="Pfam" id="PF07947">
    <property type="entry name" value="YhhN"/>
    <property type="match status" value="1"/>
</dbReference>
<evidence type="ECO:0000313" key="7">
    <source>
        <dbReference type="EMBL" id="VDR24089.1"/>
    </source>
</evidence>
<proteinExistence type="inferred from homology"/>
<name>A0A3P8IPG6_RAOTE</name>
<dbReference type="AlphaFoldDB" id="A0A3P8IPG6"/>
<evidence type="ECO:0000256" key="1">
    <source>
        <dbReference type="ARBA" id="ARBA00004141"/>
    </source>
</evidence>
<dbReference type="KEGG" id="rtg:NCTC13098_00366"/>
<feature type="transmembrane region" description="Helical" evidence="6">
    <location>
        <begin position="82"/>
        <end position="101"/>
    </location>
</feature>
<feature type="transmembrane region" description="Helical" evidence="6">
    <location>
        <begin position="113"/>
        <end position="131"/>
    </location>
</feature>
<evidence type="ECO:0000256" key="4">
    <source>
        <dbReference type="ARBA" id="ARBA00022989"/>
    </source>
</evidence>
<evidence type="ECO:0000256" key="6">
    <source>
        <dbReference type="SAM" id="Phobius"/>
    </source>
</evidence>
<keyword evidence="3 6" id="KW-0812">Transmembrane</keyword>
<evidence type="ECO:0000313" key="8">
    <source>
        <dbReference type="Proteomes" id="UP000274346"/>
    </source>
</evidence>
<evidence type="ECO:0000256" key="2">
    <source>
        <dbReference type="ARBA" id="ARBA00007375"/>
    </source>
</evidence>
<dbReference type="EMBL" id="LR131271">
    <property type="protein sequence ID" value="VDR24089.1"/>
    <property type="molecule type" value="Genomic_DNA"/>
</dbReference>
<feature type="transmembrane region" description="Helical" evidence="6">
    <location>
        <begin position="28"/>
        <end position="47"/>
    </location>
</feature>
<dbReference type="Proteomes" id="UP000274346">
    <property type="component" value="Chromosome"/>
</dbReference>
<evidence type="ECO:0000256" key="3">
    <source>
        <dbReference type="ARBA" id="ARBA00022692"/>
    </source>
</evidence>
<evidence type="ECO:0000256" key="5">
    <source>
        <dbReference type="ARBA" id="ARBA00023136"/>
    </source>
</evidence>
<protein>
    <submittedName>
        <fullName evidence="7">YhhN-like protein</fullName>
    </submittedName>
</protein>
<dbReference type="GO" id="GO:0016020">
    <property type="term" value="C:membrane"/>
    <property type="evidence" value="ECO:0007669"/>
    <property type="project" value="UniProtKB-SubCell"/>
</dbReference>